<name>A0A8T0QEJ7_PANVG</name>
<sequence length="121" mass="13859">MRSRLLSHGGVKEPKSLFMQPKPRARIPHTPPSIPYAATPSSRFRRPVAAMAMRSLFVKLKDLPRRISISGFGTFVHKDNPRILDPYKYGSIEEMIQALEKKYKPYFHMTLASLWHAGRAP</sequence>
<evidence type="ECO:0000313" key="2">
    <source>
        <dbReference type="EMBL" id="KAG2571638.1"/>
    </source>
</evidence>
<comment type="caution">
    <text evidence="2">The sequence shown here is derived from an EMBL/GenBank/DDBJ whole genome shotgun (WGS) entry which is preliminary data.</text>
</comment>
<gene>
    <name evidence="2" type="ORF">PVAP13_7KG108985</name>
</gene>
<dbReference type="EMBL" id="CM029049">
    <property type="protein sequence ID" value="KAG2571636.1"/>
    <property type="molecule type" value="Genomic_DNA"/>
</dbReference>
<reference evidence="2 3" key="1">
    <citation type="submission" date="2020-05" db="EMBL/GenBank/DDBJ databases">
        <title>WGS assembly of Panicum virgatum.</title>
        <authorList>
            <person name="Lovell J.T."/>
            <person name="Jenkins J."/>
            <person name="Shu S."/>
            <person name="Juenger T.E."/>
            <person name="Schmutz J."/>
        </authorList>
    </citation>
    <scope>NUCLEOTIDE SEQUENCE</scope>
    <source>
        <strain evidence="2">AP13</strain>
        <strain evidence="3">cv. AP13</strain>
    </source>
</reference>
<feature type="region of interest" description="Disordered" evidence="1">
    <location>
        <begin position="1"/>
        <end position="38"/>
    </location>
</feature>
<evidence type="ECO:0000313" key="3">
    <source>
        <dbReference type="Proteomes" id="UP000823388"/>
    </source>
</evidence>
<dbReference type="AlphaFoldDB" id="A0A8T0QEJ7"/>
<evidence type="ECO:0000256" key="1">
    <source>
        <dbReference type="SAM" id="MobiDB-lite"/>
    </source>
</evidence>
<proteinExistence type="predicted"/>
<organism evidence="2 3">
    <name type="scientific">Panicum virgatum</name>
    <name type="common">Blackwell switchgrass</name>
    <dbReference type="NCBI Taxonomy" id="38727"/>
    <lineage>
        <taxon>Eukaryota</taxon>
        <taxon>Viridiplantae</taxon>
        <taxon>Streptophyta</taxon>
        <taxon>Embryophyta</taxon>
        <taxon>Tracheophyta</taxon>
        <taxon>Spermatophyta</taxon>
        <taxon>Magnoliopsida</taxon>
        <taxon>Liliopsida</taxon>
        <taxon>Poales</taxon>
        <taxon>Poaceae</taxon>
        <taxon>PACMAD clade</taxon>
        <taxon>Panicoideae</taxon>
        <taxon>Panicodae</taxon>
        <taxon>Paniceae</taxon>
        <taxon>Panicinae</taxon>
        <taxon>Panicum</taxon>
        <taxon>Panicum sect. Hiantes</taxon>
    </lineage>
</organism>
<keyword evidence="3" id="KW-1185">Reference proteome</keyword>
<dbReference type="EMBL" id="CM029049">
    <property type="protein sequence ID" value="KAG2571639.1"/>
    <property type="molecule type" value="Genomic_DNA"/>
</dbReference>
<dbReference type="EMBL" id="CM029049">
    <property type="protein sequence ID" value="KAG2571634.1"/>
    <property type="molecule type" value="Genomic_DNA"/>
</dbReference>
<protein>
    <submittedName>
        <fullName evidence="2">Uncharacterized protein</fullName>
    </submittedName>
</protein>
<dbReference type="EMBL" id="CM029049">
    <property type="protein sequence ID" value="KAG2571631.1"/>
    <property type="molecule type" value="Genomic_DNA"/>
</dbReference>
<dbReference type="EMBL" id="CM029049">
    <property type="protein sequence ID" value="KAG2571633.1"/>
    <property type="molecule type" value="Genomic_DNA"/>
</dbReference>
<accession>A0A8T0QEJ7</accession>
<dbReference type="Proteomes" id="UP000823388">
    <property type="component" value="Chromosome 7K"/>
</dbReference>
<dbReference type="EMBL" id="CM029049">
    <property type="protein sequence ID" value="KAG2571638.1"/>
    <property type="molecule type" value="Genomic_DNA"/>
</dbReference>